<dbReference type="EMBL" id="JEMT01025834">
    <property type="protein sequence ID" value="EXX60888.1"/>
    <property type="molecule type" value="Genomic_DNA"/>
</dbReference>
<dbReference type="SUPFAM" id="SSF53335">
    <property type="entry name" value="S-adenosyl-L-methionine-dependent methyltransferases"/>
    <property type="match status" value="1"/>
</dbReference>
<dbReference type="Gene3D" id="3.40.50.150">
    <property type="entry name" value="Vaccinia Virus protein VP39"/>
    <property type="match status" value="1"/>
</dbReference>
<gene>
    <name evidence="1" type="ORF">RirG_175910</name>
</gene>
<comment type="caution">
    <text evidence="1">The sequence shown here is derived from an EMBL/GenBank/DDBJ whole genome shotgun (WGS) entry which is preliminary data.</text>
</comment>
<dbReference type="Proteomes" id="UP000022910">
    <property type="component" value="Unassembled WGS sequence"/>
</dbReference>
<keyword evidence="2" id="KW-1185">Reference proteome</keyword>
<reference evidence="1 2" key="1">
    <citation type="submission" date="2014-02" db="EMBL/GenBank/DDBJ databases">
        <title>Single nucleus genome sequencing reveals high similarity among nuclei of an endomycorrhizal fungus.</title>
        <authorList>
            <person name="Lin K."/>
            <person name="Geurts R."/>
            <person name="Zhang Z."/>
            <person name="Limpens E."/>
            <person name="Saunders D.G."/>
            <person name="Mu D."/>
            <person name="Pang E."/>
            <person name="Cao H."/>
            <person name="Cha H."/>
            <person name="Lin T."/>
            <person name="Zhou Q."/>
            <person name="Shang Y."/>
            <person name="Li Y."/>
            <person name="Ivanov S."/>
            <person name="Sharma T."/>
            <person name="Velzen R.V."/>
            <person name="Ruijter N.D."/>
            <person name="Aanen D.K."/>
            <person name="Win J."/>
            <person name="Kamoun S."/>
            <person name="Bisseling T."/>
            <person name="Huang S."/>
        </authorList>
    </citation>
    <scope>NUCLEOTIDE SEQUENCE [LARGE SCALE GENOMIC DNA]</scope>
    <source>
        <strain evidence="2">DAOM197198w</strain>
    </source>
</reference>
<dbReference type="AlphaFoldDB" id="A0A015M210"/>
<name>A0A015M210_RHIIW</name>
<organism evidence="1 2">
    <name type="scientific">Rhizophagus irregularis (strain DAOM 197198w)</name>
    <name type="common">Glomus intraradices</name>
    <dbReference type="NCBI Taxonomy" id="1432141"/>
    <lineage>
        <taxon>Eukaryota</taxon>
        <taxon>Fungi</taxon>
        <taxon>Fungi incertae sedis</taxon>
        <taxon>Mucoromycota</taxon>
        <taxon>Glomeromycotina</taxon>
        <taxon>Glomeromycetes</taxon>
        <taxon>Glomerales</taxon>
        <taxon>Glomeraceae</taxon>
        <taxon>Rhizophagus</taxon>
    </lineage>
</organism>
<evidence type="ECO:0000313" key="1">
    <source>
        <dbReference type="EMBL" id="EXX60888.1"/>
    </source>
</evidence>
<dbReference type="HOGENOM" id="CLU_042703_0_0_1"/>
<evidence type="ECO:0000313" key="2">
    <source>
        <dbReference type="Proteomes" id="UP000022910"/>
    </source>
</evidence>
<sequence length="371" mass="42785">MSISELANSKNEIEAEEQVLKEFTNINNNQAYDHVFRLRVLALNDGVTEVTSPNDYFGVDNRAGMYPTLKKALDDSILDSSKEFQLLDVGGGSGSPLDWIFSKELSKNVGKRENLINVIEPNPDLLKSYLKTLEKYPHLKKNIVYQGYVQDYYEVKENSEKPPLPSDKVDFISAIHVIYHFTDYKQNNLDPHKDIINFITFLYSILKPGGAIYIAYRDQDQDFGGNVQKKYYEEVLHEYNLFQNIAKINQARDNLIYKGQIIEYLESKDEDGFKTKPKIETLKHKFSFYAKSLADMAVLGLCGNLLESNEKEFDKGRLEFMLNEIKNAALMKVEDEKERRFGLGRTERDGKMVWKVDASHVICIIRKEIIS</sequence>
<dbReference type="CDD" id="cd02440">
    <property type="entry name" value="AdoMet_MTases"/>
    <property type="match status" value="1"/>
</dbReference>
<evidence type="ECO:0008006" key="3">
    <source>
        <dbReference type="Google" id="ProtNLM"/>
    </source>
</evidence>
<accession>A0A015M210</accession>
<dbReference type="InterPro" id="IPR029063">
    <property type="entry name" value="SAM-dependent_MTases_sf"/>
</dbReference>
<dbReference type="OrthoDB" id="2405035at2759"/>
<protein>
    <recommendedName>
        <fullName evidence="3">Methyltransferase type 11 domain-containing protein</fullName>
    </recommendedName>
</protein>
<proteinExistence type="predicted"/>
<dbReference type="Pfam" id="PF13489">
    <property type="entry name" value="Methyltransf_23"/>
    <property type="match status" value="1"/>
</dbReference>